<gene>
    <name evidence="1" type="ORF">BJ138DRAFT_987658</name>
</gene>
<sequence length="52" mass="5969">MLVNKNDQPNQFPPEPPTRKMCKKIIRRFCEDSSPHRLEEDGCAVCGILARV</sequence>
<evidence type="ECO:0000313" key="2">
    <source>
        <dbReference type="Proteomes" id="UP000790377"/>
    </source>
</evidence>
<keyword evidence="2" id="KW-1185">Reference proteome</keyword>
<name>A0ACB8A3B2_9AGAM</name>
<evidence type="ECO:0000313" key="1">
    <source>
        <dbReference type="EMBL" id="KAH7907845.1"/>
    </source>
</evidence>
<accession>A0ACB8A3B2</accession>
<comment type="caution">
    <text evidence="1">The sequence shown here is derived from an EMBL/GenBank/DDBJ whole genome shotgun (WGS) entry which is preliminary data.</text>
</comment>
<proteinExistence type="predicted"/>
<feature type="non-terminal residue" evidence="1">
    <location>
        <position position="52"/>
    </location>
</feature>
<dbReference type="EMBL" id="MU267865">
    <property type="protein sequence ID" value="KAH7907845.1"/>
    <property type="molecule type" value="Genomic_DNA"/>
</dbReference>
<dbReference type="Proteomes" id="UP000790377">
    <property type="component" value="Unassembled WGS sequence"/>
</dbReference>
<protein>
    <submittedName>
        <fullName evidence="1">Uncharacterized protein</fullName>
    </submittedName>
</protein>
<reference evidence="1" key="1">
    <citation type="journal article" date="2021" name="New Phytol.">
        <title>Evolutionary innovations through gain and loss of genes in the ectomycorrhizal Boletales.</title>
        <authorList>
            <person name="Wu G."/>
            <person name="Miyauchi S."/>
            <person name="Morin E."/>
            <person name="Kuo A."/>
            <person name="Drula E."/>
            <person name="Varga T."/>
            <person name="Kohler A."/>
            <person name="Feng B."/>
            <person name="Cao Y."/>
            <person name="Lipzen A."/>
            <person name="Daum C."/>
            <person name="Hundley H."/>
            <person name="Pangilinan J."/>
            <person name="Johnson J."/>
            <person name="Barry K."/>
            <person name="LaButti K."/>
            <person name="Ng V."/>
            <person name="Ahrendt S."/>
            <person name="Min B."/>
            <person name="Choi I.G."/>
            <person name="Park H."/>
            <person name="Plett J.M."/>
            <person name="Magnuson J."/>
            <person name="Spatafora J.W."/>
            <person name="Nagy L.G."/>
            <person name="Henrissat B."/>
            <person name="Grigoriev I.V."/>
            <person name="Yang Z.L."/>
            <person name="Xu J."/>
            <person name="Martin F.M."/>
        </authorList>
    </citation>
    <scope>NUCLEOTIDE SEQUENCE</scope>
    <source>
        <strain evidence="1">ATCC 28755</strain>
    </source>
</reference>
<organism evidence="1 2">
    <name type="scientific">Hygrophoropsis aurantiaca</name>
    <dbReference type="NCBI Taxonomy" id="72124"/>
    <lineage>
        <taxon>Eukaryota</taxon>
        <taxon>Fungi</taxon>
        <taxon>Dikarya</taxon>
        <taxon>Basidiomycota</taxon>
        <taxon>Agaricomycotina</taxon>
        <taxon>Agaricomycetes</taxon>
        <taxon>Agaricomycetidae</taxon>
        <taxon>Boletales</taxon>
        <taxon>Coniophorineae</taxon>
        <taxon>Hygrophoropsidaceae</taxon>
        <taxon>Hygrophoropsis</taxon>
    </lineage>
</organism>